<dbReference type="PANTHER" id="PTHR30006">
    <property type="entry name" value="THIAMINE-BINDING PERIPLASMIC PROTEIN-RELATED"/>
    <property type="match status" value="1"/>
</dbReference>
<dbReference type="CDD" id="cd13544">
    <property type="entry name" value="PBP2_Fbp_like_1"/>
    <property type="match status" value="1"/>
</dbReference>
<dbReference type="Gene3D" id="3.40.190.10">
    <property type="entry name" value="Periplasmic binding protein-like II"/>
    <property type="match status" value="2"/>
</dbReference>
<reference evidence="4 5" key="1">
    <citation type="journal article" date="2009" name="Genome Biol.">
        <title>Comparative genome and phenotypic analysis of Clostridium difficile 027 strains provides insight into the evolution of a hypervirulent bacterium.</title>
        <authorList>
            <person name="Stabler R.A."/>
            <person name="He M."/>
            <person name="Dawson L."/>
            <person name="Martin M."/>
            <person name="Valiente E."/>
            <person name="Corton C."/>
            <person name="Lawley T.D."/>
            <person name="Sebaihia M."/>
            <person name="Quail M.A."/>
            <person name="Rose G."/>
            <person name="Gerding D.N."/>
            <person name="Gibert M."/>
            <person name="Popoff M.R."/>
            <person name="Parkhill J."/>
            <person name="Dougan G."/>
            <person name="Wren B.W."/>
        </authorList>
    </citation>
    <scope>NUCLEOTIDE SEQUENCE [LARGE SCALE GENOMIC DNA]</scope>
    <source>
        <strain evidence="4 5">CD196</strain>
    </source>
</reference>
<accession>A0A0H3NEX4</accession>
<dbReference type="AlphaFoldDB" id="A0A0H3NEX4"/>
<dbReference type="PANTHER" id="PTHR30006:SF2">
    <property type="entry name" value="ABC TRANSPORTER SUBSTRATE-BINDING PROTEIN"/>
    <property type="match status" value="1"/>
</dbReference>
<dbReference type="InterPro" id="IPR026045">
    <property type="entry name" value="Ferric-bd"/>
</dbReference>
<dbReference type="PIRSF" id="PIRSF002825">
    <property type="entry name" value="CfbpA"/>
    <property type="match status" value="1"/>
</dbReference>
<keyword evidence="1" id="KW-0732">Signal</keyword>
<evidence type="ECO:0000256" key="3">
    <source>
        <dbReference type="SAM" id="Phobius"/>
    </source>
</evidence>
<dbReference type="Proteomes" id="UP000002068">
    <property type="component" value="Chromosome"/>
</dbReference>
<dbReference type="SUPFAM" id="SSF53850">
    <property type="entry name" value="Periplasmic binding protein-like II"/>
    <property type="match status" value="1"/>
</dbReference>
<dbReference type="GO" id="GO:0046872">
    <property type="term" value="F:metal ion binding"/>
    <property type="evidence" value="ECO:0007669"/>
    <property type="project" value="UniProtKB-KW"/>
</dbReference>
<feature type="transmembrane region" description="Helical" evidence="3">
    <location>
        <begin position="28"/>
        <end position="48"/>
    </location>
</feature>
<dbReference type="EMBL" id="FN538970">
    <property type="protein sequence ID" value="CBA65310.1"/>
    <property type="molecule type" value="Genomic_DNA"/>
</dbReference>
<proteinExistence type="predicted"/>
<dbReference type="InterPro" id="IPR017663">
    <property type="entry name" value="ABC_2-AEP-bd"/>
</dbReference>
<dbReference type="Pfam" id="PF13343">
    <property type="entry name" value="SBP_bac_6"/>
    <property type="match status" value="1"/>
</dbReference>
<dbReference type="GO" id="GO:0015888">
    <property type="term" value="P:thiamine transport"/>
    <property type="evidence" value="ECO:0007669"/>
    <property type="project" value="TreeGrafter"/>
</dbReference>
<sequence length="373" mass="41761">MYYINISKNNKKQIKKGKNTKGEDMKEFIFTCLCIVVITFMTSCISTTPQTTQGKGNNKLTIYAALEEEQIAYYMEGFREEYPNIDVEIVMDSHGVIASKLLAEKDNPQADIIWGLSAMNMIELKKDGALEAYKPKNYDKVDKKFKDTEDDVSWVGMSVPETAIVVNYKELKKLGIDIPKSYEDLIKPEYKGLITMPNPASSGTGYLTVSGLIQMMGEKDAYNYMDKLHKNIATYTHSGSKPAKLAGSGEYPIGITLGYRATQQLSSGEPIEVVFPKEGSGWDLEANALVKKDNIKKEAKLFLDWAISDSAMDRYAHEVAVTSIKTYNPVPKGYSKQPFEQLIKEVDLNSAAKNRSTVLKTWESKYGSKSESK</sequence>
<keyword evidence="3" id="KW-1133">Transmembrane helix</keyword>
<dbReference type="HOGENOM" id="CLU_026974_0_1_9"/>
<keyword evidence="2" id="KW-0479">Metal-binding</keyword>
<evidence type="ECO:0000313" key="4">
    <source>
        <dbReference type="EMBL" id="CBA65310.1"/>
    </source>
</evidence>
<feature type="binding site" evidence="2">
    <location>
        <position position="259"/>
    </location>
    <ligand>
        <name>Fe cation</name>
        <dbReference type="ChEBI" id="CHEBI:24875"/>
    </ligand>
</feature>
<keyword evidence="2" id="KW-0408">Iron</keyword>
<name>A0A0H3NEX4_CLODC</name>
<dbReference type="GO" id="GO:0030288">
    <property type="term" value="C:outer membrane-bounded periplasmic space"/>
    <property type="evidence" value="ECO:0007669"/>
    <property type="project" value="TreeGrafter"/>
</dbReference>
<dbReference type="KEGG" id="cdc:CD196_2739"/>
<gene>
    <name evidence="4" type="ordered locus">CD196_2739</name>
</gene>
<evidence type="ECO:0000256" key="1">
    <source>
        <dbReference type="ARBA" id="ARBA00022729"/>
    </source>
</evidence>
<protein>
    <submittedName>
        <fullName evidence="4">ABC transporter, substrate-binding protein</fullName>
    </submittedName>
</protein>
<evidence type="ECO:0000256" key="2">
    <source>
        <dbReference type="PIRSR" id="PIRSR002825-1"/>
    </source>
</evidence>
<dbReference type="GO" id="GO:0030976">
    <property type="term" value="F:thiamine pyrophosphate binding"/>
    <property type="evidence" value="ECO:0007669"/>
    <property type="project" value="TreeGrafter"/>
</dbReference>
<keyword evidence="3" id="KW-0812">Transmembrane</keyword>
<organism evidence="4 5">
    <name type="scientific">Clostridioides difficile (strain CD196)</name>
    <name type="common">Peptoclostridium difficile</name>
    <dbReference type="NCBI Taxonomy" id="645462"/>
    <lineage>
        <taxon>Bacteria</taxon>
        <taxon>Bacillati</taxon>
        <taxon>Bacillota</taxon>
        <taxon>Clostridia</taxon>
        <taxon>Peptostreptococcales</taxon>
        <taxon>Peptostreptococcaceae</taxon>
        <taxon>Clostridioides</taxon>
    </lineage>
</organism>
<evidence type="ECO:0000313" key="5">
    <source>
        <dbReference type="Proteomes" id="UP000002068"/>
    </source>
</evidence>
<keyword evidence="3" id="KW-0472">Membrane</keyword>
<dbReference type="NCBIfam" id="TIGR03261">
    <property type="entry name" value="phnS2"/>
    <property type="match status" value="1"/>
</dbReference>
<dbReference type="GO" id="GO:0030975">
    <property type="term" value="F:thiamine binding"/>
    <property type="evidence" value="ECO:0007669"/>
    <property type="project" value="TreeGrafter"/>
</dbReference>